<dbReference type="Proteomes" id="UP001608902">
    <property type="component" value="Unassembled WGS sequence"/>
</dbReference>
<sequence>MFNIFCRSKLSNMGQRQISGGTNAKRAPPSMVAPIVSPESFHDQFDHFSLPTTTVHTVQPNATMASESIGTRPQKSVSSKTTRKVKPVFSRTDGPITIFPYFKQQRNRLFITKNSAHFLFVCFYS</sequence>
<protein>
    <submittedName>
        <fullName evidence="2">Uncharacterized protein</fullName>
    </submittedName>
</protein>
<keyword evidence="3" id="KW-1185">Reference proteome</keyword>
<evidence type="ECO:0000313" key="2">
    <source>
        <dbReference type="EMBL" id="MFH4982151.1"/>
    </source>
</evidence>
<evidence type="ECO:0000313" key="3">
    <source>
        <dbReference type="Proteomes" id="UP001608902"/>
    </source>
</evidence>
<organism evidence="2 3">
    <name type="scientific">Gnathostoma spinigerum</name>
    <dbReference type="NCBI Taxonomy" id="75299"/>
    <lineage>
        <taxon>Eukaryota</taxon>
        <taxon>Metazoa</taxon>
        <taxon>Ecdysozoa</taxon>
        <taxon>Nematoda</taxon>
        <taxon>Chromadorea</taxon>
        <taxon>Rhabditida</taxon>
        <taxon>Spirurina</taxon>
        <taxon>Gnathostomatomorpha</taxon>
        <taxon>Gnathostomatoidea</taxon>
        <taxon>Gnathostomatidae</taxon>
        <taxon>Gnathostoma</taxon>
    </lineage>
</organism>
<feature type="region of interest" description="Disordered" evidence="1">
    <location>
        <begin position="64"/>
        <end position="86"/>
    </location>
</feature>
<dbReference type="EMBL" id="JBGFUD010008583">
    <property type="protein sequence ID" value="MFH4982151.1"/>
    <property type="molecule type" value="Genomic_DNA"/>
</dbReference>
<accession>A0ABD6EXE5</accession>
<comment type="caution">
    <text evidence="2">The sequence shown here is derived from an EMBL/GenBank/DDBJ whole genome shotgun (WGS) entry which is preliminary data.</text>
</comment>
<name>A0ABD6EXE5_9BILA</name>
<evidence type="ECO:0000256" key="1">
    <source>
        <dbReference type="SAM" id="MobiDB-lite"/>
    </source>
</evidence>
<gene>
    <name evidence="2" type="ORF">AB6A40_008860</name>
</gene>
<dbReference type="AlphaFoldDB" id="A0ABD6EXE5"/>
<proteinExistence type="predicted"/>
<reference evidence="2 3" key="1">
    <citation type="submission" date="2024-08" db="EMBL/GenBank/DDBJ databases">
        <title>Gnathostoma spinigerum genome.</title>
        <authorList>
            <person name="Gonzalez-Bertolin B."/>
            <person name="Monzon S."/>
            <person name="Zaballos A."/>
            <person name="Jimenez P."/>
            <person name="Dekumyoy P."/>
            <person name="Varona S."/>
            <person name="Cuesta I."/>
            <person name="Sumanam S."/>
            <person name="Adisakwattana P."/>
            <person name="Gasser R.B."/>
            <person name="Hernandez-Gonzalez A."/>
            <person name="Young N.D."/>
            <person name="Perteguer M.J."/>
        </authorList>
    </citation>
    <scope>NUCLEOTIDE SEQUENCE [LARGE SCALE GENOMIC DNA]</scope>
    <source>
        <strain evidence="2">AL3</strain>
        <tissue evidence="2">Liver</tissue>
    </source>
</reference>
<feature type="compositionally biased region" description="Polar residues" evidence="1">
    <location>
        <begin position="64"/>
        <end position="74"/>
    </location>
</feature>